<dbReference type="PANTHER" id="PTHR43537">
    <property type="entry name" value="TRANSCRIPTIONAL REGULATOR, GNTR FAMILY"/>
    <property type="match status" value="1"/>
</dbReference>
<organism evidence="5 6">
    <name type="scientific">Limimaricola litoreus</name>
    <dbReference type="NCBI Taxonomy" id="2955316"/>
    <lineage>
        <taxon>Bacteria</taxon>
        <taxon>Pseudomonadati</taxon>
        <taxon>Pseudomonadota</taxon>
        <taxon>Alphaproteobacteria</taxon>
        <taxon>Rhodobacterales</taxon>
        <taxon>Paracoccaceae</taxon>
        <taxon>Limimaricola</taxon>
    </lineage>
</organism>
<evidence type="ECO:0000313" key="5">
    <source>
        <dbReference type="EMBL" id="MCP1169677.1"/>
    </source>
</evidence>
<dbReference type="SMART" id="SM00895">
    <property type="entry name" value="FCD"/>
    <property type="match status" value="1"/>
</dbReference>
<accession>A0A9X2JP54</accession>
<dbReference type="InterPro" id="IPR000524">
    <property type="entry name" value="Tscrpt_reg_HTH_GntR"/>
</dbReference>
<dbReference type="InterPro" id="IPR011711">
    <property type="entry name" value="GntR_C"/>
</dbReference>
<dbReference type="SMART" id="SM00345">
    <property type="entry name" value="HTH_GNTR"/>
    <property type="match status" value="1"/>
</dbReference>
<keyword evidence="6" id="KW-1185">Reference proteome</keyword>
<protein>
    <submittedName>
        <fullName evidence="5">FadR family transcriptional regulator</fullName>
    </submittedName>
</protein>
<feature type="domain" description="HTH gntR-type" evidence="4">
    <location>
        <begin position="13"/>
        <end position="81"/>
    </location>
</feature>
<dbReference type="InterPro" id="IPR036388">
    <property type="entry name" value="WH-like_DNA-bd_sf"/>
</dbReference>
<dbReference type="PROSITE" id="PS50949">
    <property type="entry name" value="HTH_GNTR"/>
    <property type="match status" value="1"/>
</dbReference>
<dbReference type="GO" id="GO:0003700">
    <property type="term" value="F:DNA-binding transcription factor activity"/>
    <property type="evidence" value="ECO:0007669"/>
    <property type="project" value="InterPro"/>
</dbReference>
<evidence type="ECO:0000256" key="1">
    <source>
        <dbReference type="ARBA" id="ARBA00023015"/>
    </source>
</evidence>
<proteinExistence type="predicted"/>
<dbReference type="RefSeq" id="WP_253333508.1">
    <property type="nucleotide sequence ID" value="NZ_JAMYXC010000215.1"/>
</dbReference>
<dbReference type="Gene3D" id="1.20.120.530">
    <property type="entry name" value="GntR ligand-binding domain-like"/>
    <property type="match status" value="1"/>
</dbReference>
<reference evidence="5" key="1">
    <citation type="submission" date="2022-06" db="EMBL/GenBank/DDBJ databases">
        <title>Limimaricola sediminis sp. nov., isolated from an intertidal sediment.</title>
        <authorList>
            <person name="Shao X."/>
        </authorList>
    </citation>
    <scope>NUCLEOTIDE SEQUENCE</scope>
    <source>
        <strain evidence="5">ASW11-118</strain>
    </source>
</reference>
<keyword evidence="3" id="KW-0804">Transcription</keyword>
<sequence>MQAKRMPAEGHRKTLVLRLRDALYTQIEAGRYGPGDRLPSEARLTEEFEVSRTVVREAVAALRAEGLVEARQGAGVFVLKPETAPALPFQKIDYARISTVLEMLELRTAVEVEAAGLAARRISPAQEEEMAARMQAVETRAREGGDTAEADFALHLAIAHASNNPRFAEFLAMIGPEVIPRRALDPEAGGQSEGAAYLAAIAAEHARIVHAILRRDATAARQAMRHHLEGSQQRYRALLRGATG</sequence>
<evidence type="ECO:0000256" key="2">
    <source>
        <dbReference type="ARBA" id="ARBA00023125"/>
    </source>
</evidence>
<dbReference type="Gene3D" id="1.10.10.10">
    <property type="entry name" value="Winged helix-like DNA-binding domain superfamily/Winged helix DNA-binding domain"/>
    <property type="match status" value="1"/>
</dbReference>
<dbReference type="AlphaFoldDB" id="A0A9X2JP54"/>
<evidence type="ECO:0000313" key="6">
    <source>
        <dbReference type="Proteomes" id="UP001139477"/>
    </source>
</evidence>
<keyword evidence="1" id="KW-0805">Transcription regulation</keyword>
<dbReference type="GO" id="GO:0003677">
    <property type="term" value="F:DNA binding"/>
    <property type="evidence" value="ECO:0007669"/>
    <property type="project" value="UniProtKB-KW"/>
</dbReference>
<dbReference type="InterPro" id="IPR036390">
    <property type="entry name" value="WH_DNA-bd_sf"/>
</dbReference>
<dbReference type="PRINTS" id="PR00035">
    <property type="entry name" value="HTHGNTR"/>
</dbReference>
<dbReference type="InterPro" id="IPR008920">
    <property type="entry name" value="TF_FadR/GntR_C"/>
</dbReference>
<dbReference type="CDD" id="cd07377">
    <property type="entry name" value="WHTH_GntR"/>
    <property type="match status" value="1"/>
</dbReference>
<dbReference type="SUPFAM" id="SSF46785">
    <property type="entry name" value="Winged helix' DNA-binding domain"/>
    <property type="match status" value="1"/>
</dbReference>
<dbReference type="PANTHER" id="PTHR43537:SF44">
    <property type="entry name" value="GNTR FAMILY REGULATORY PROTEIN"/>
    <property type="match status" value="1"/>
</dbReference>
<keyword evidence="2" id="KW-0238">DNA-binding</keyword>
<dbReference type="Proteomes" id="UP001139477">
    <property type="component" value="Unassembled WGS sequence"/>
</dbReference>
<comment type="caution">
    <text evidence="5">The sequence shown here is derived from an EMBL/GenBank/DDBJ whole genome shotgun (WGS) entry which is preliminary data.</text>
</comment>
<gene>
    <name evidence="5" type="ORF">NHG85_14270</name>
</gene>
<dbReference type="Pfam" id="PF07729">
    <property type="entry name" value="FCD"/>
    <property type="match status" value="1"/>
</dbReference>
<evidence type="ECO:0000259" key="4">
    <source>
        <dbReference type="PROSITE" id="PS50949"/>
    </source>
</evidence>
<evidence type="ECO:0000256" key="3">
    <source>
        <dbReference type="ARBA" id="ARBA00023163"/>
    </source>
</evidence>
<dbReference type="Pfam" id="PF00392">
    <property type="entry name" value="GntR"/>
    <property type="match status" value="1"/>
</dbReference>
<dbReference type="SUPFAM" id="SSF48008">
    <property type="entry name" value="GntR ligand-binding domain-like"/>
    <property type="match status" value="1"/>
</dbReference>
<dbReference type="EMBL" id="JAMYXC010000215">
    <property type="protein sequence ID" value="MCP1169677.1"/>
    <property type="molecule type" value="Genomic_DNA"/>
</dbReference>
<name>A0A9X2JP54_9RHOB</name>